<proteinExistence type="predicted"/>
<keyword evidence="4" id="KW-1185">Reference proteome</keyword>
<dbReference type="Pfam" id="PF13289">
    <property type="entry name" value="SIR2_2"/>
    <property type="match status" value="1"/>
</dbReference>
<reference evidence="2 3" key="1">
    <citation type="submission" date="2018-01" db="EMBL/GenBank/DDBJ databases">
        <title>Draft genome sequences of Chryseobacterium lactis NCTC11390, Chryseobacterium oncorhynchi 701B-08, and Chryseobacterium viscerum 687B-08.</title>
        <authorList>
            <person name="Jeong J.-J."/>
            <person name="Lee Y.J."/>
            <person name="Park B."/>
            <person name="Choi I.-G."/>
            <person name="Kim K.D."/>
        </authorList>
    </citation>
    <scope>NUCLEOTIDE SEQUENCE [LARGE SCALE GENOMIC DNA]</scope>
    <source>
        <strain evidence="2 3">NCTC11390</strain>
    </source>
</reference>
<sequence length="497" mass="57570">MTIQEFIADYKNHPVLFIGTGISLRYLENSYTWDGLLGKIAFELSGNQEYYLDIKSKCYIDNKFDYLKIAELLEHDFNSHLQEDRNGKFKEINDTFYNNMQKGIHLSRFKIYISKTFSTLKYRSELEEELKDFKKIRKNIGSVITTNYDGLIETIFEFNKLIGNNILLSTPYGSVYKIHGCHEDPSKIIITDKDYIGFDSKYELIRAQLLSLFIHNPIIFMGYSVGDDNIKKILKTIFSYVEPNSELATKIKNNFLLVEYDRVNNNEIISEHDIVLEGGLTIRINKIKTSNFSAIYNSISNLQLPITALDVRKVQNIVKEIYAGGDIKVTITEDLDSLRNSDKILAIGSSKTIQYQFQSAPELLANYFNIIDESNSQILMLIDKYKIQPAQYFPIFGFNRINTDIESADRLIRQQELNIAECIRNILPACKKVHSTIDNIMEDESVSSSYKTNCMIWNTHEGNLPLEEVEQYLRENTSTTDTNYRKLLSVYDLKKYN</sequence>
<reference evidence="1 4" key="2">
    <citation type="submission" date="2018-11" db="EMBL/GenBank/DDBJ databases">
        <title>Proposal to divide the Flavobacteriaceae and reorganize its genera based on Amino Acid Identity values calculated from whole genome sequences.</title>
        <authorList>
            <person name="Nicholson A.C."/>
            <person name="Gulvik C.A."/>
            <person name="Whitney A.M."/>
            <person name="Humrighouse B.W."/>
            <person name="Bell M."/>
            <person name="Holmes B."/>
            <person name="Steigerwalt A.G."/>
            <person name="Villarma A."/>
            <person name="Sheth M."/>
            <person name="Batra D."/>
            <person name="Pryor J."/>
            <person name="Bernardet J.-F."/>
            <person name="Hugo C."/>
            <person name="Kampfer P."/>
            <person name="Newman J."/>
            <person name="McQuiston J.R."/>
        </authorList>
    </citation>
    <scope>NUCLEOTIDE SEQUENCE [LARGE SCALE GENOMIC DNA]</scope>
    <source>
        <strain evidence="1 4">KC_1864</strain>
    </source>
</reference>
<dbReference type="PIRSF" id="PIRSF014677">
    <property type="entry name" value="UCP014677"/>
    <property type="match status" value="1"/>
</dbReference>
<protein>
    <submittedName>
        <fullName evidence="2">SIR2 family protein</fullName>
    </submittedName>
</protein>
<evidence type="ECO:0000313" key="4">
    <source>
        <dbReference type="Proteomes" id="UP000279972"/>
    </source>
</evidence>
<organism evidence="2 3">
    <name type="scientific">Chryseobacterium lactis</name>
    <dbReference type="NCBI Taxonomy" id="1241981"/>
    <lineage>
        <taxon>Bacteria</taxon>
        <taxon>Pseudomonadati</taxon>
        <taxon>Bacteroidota</taxon>
        <taxon>Flavobacteriia</taxon>
        <taxon>Flavobacteriales</taxon>
        <taxon>Weeksellaceae</taxon>
        <taxon>Chryseobacterium group</taxon>
        <taxon>Chryseobacterium</taxon>
    </lineage>
</organism>
<dbReference type="EMBL" id="PPEH01000003">
    <property type="protein sequence ID" value="PNW14088.1"/>
    <property type="molecule type" value="Genomic_DNA"/>
</dbReference>
<dbReference type="AlphaFoldDB" id="A0A3G6RET6"/>
<evidence type="ECO:0000313" key="2">
    <source>
        <dbReference type="EMBL" id="PNW14088.1"/>
    </source>
</evidence>
<evidence type="ECO:0000313" key="3">
    <source>
        <dbReference type="Proteomes" id="UP000236262"/>
    </source>
</evidence>
<evidence type="ECO:0000313" key="1">
    <source>
        <dbReference type="EMBL" id="AZA82237.1"/>
    </source>
</evidence>
<accession>A0A3G6RET6</accession>
<dbReference type="RefSeq" id="WP_103291336.1">
    <property type="nucleotide sequence ID" value="NZ_CP033924.1"/>
</dbReference>
<name>A0A3G6RET6_CHRLC</name>
<dbReference type="KEGG" id="clac:EG342_10120"/>
<dbReference type="OrthoDB" id="1688888at2"/>
<dbReference type="Proteomes" id="UP000236262">
    <property type="component" value="Unassembled WGS sequence"/>
</dbReference>
<dbReference type="Proteomes" id="UP000279972">
    <property type="component" value="Chromosome"/>
</dbReference>
<gene>
    <name evidence="2" type="ORF">C1637_09585</name>
    <name evidence="1" type="ORF">EG342_10120</name>
</gene>
<dbReference type="InterPro" id="IPR011202">
    <property type="entry name" value="UCP014677"/>
</dbReference>
<dbReference type="EMBL" id="CP033924">
    <property type="protein sequence ID" value="AZA82237.1"/>
    <property type="molecule type" value="Genomic_DNA"/>
</dbReference>